<dbReference type="GO" id="GO:0031777">
    <property type="term" value="F:type 1 melanin-concentrating hormone receptor binding"/>
    <property type="evidence" value="ECO:0007669"/>
    <property type="project" value="TreeGrafter"/>
</dbReference>
<feature type="chain" id="PRO_5034700205" description="Melanin-concentrating hormone" evidence="1">
    <location>
        <begin position="26"/>
        <end position="137"/>
    </location>
</feature>
<dbReference type="InterPro" id="IPR005456">
    <property type="entry name" value="Prepro-melanin_conc_hormone"/>
</dbReference>
<evidence type="ECO:0008006" key="4">
    <source>
        <dbReference type="Google" id="ProtNLM"/>
    </source>
</evidence>
<reference evidence="2" key="1">
    <citation type="submission" date="2025-08" db="UniProtKB">
        <authorList>
            <consortium name="Ensembl"/>
        </authorList>
    </citation>
    <scope>IDENTIFICATION</scope>
</reference>
<dbReference type="PANTHER" id="PTHR12091:SF2">
    <property type="entry name" value="PRO-MCH PRECURSOR"/>
    <property type="match status" value="1"/>
</dbReference>
<evidence type="ECO:0000313" key="3">
    <source>
        <dbReference type="Proteomes" id="UP000694523"/>
    </source>
</evidence>
<dbReference type="PANTHER" id="PTHR12091">
    <property type="entry name" value="MELANIN-CONCENTRATING HORMONE"/>
    <property type="match status" value="1"/>
</dbReference>
<accession>A0A8C6V096</accession>
<protein>
    <recommendedName>
        <fullName evidence="4">Melanin-concentrating hormone</fullName>
    </recommendedName>
</protein>
<keyword evidence="3" id="KW-1185">Reference proteome</keyword>
<dbReference type="Pfam" id="PF05824">
    <property type="entry name" value="Pro-MCH"/>
    <property type="match status" value="1"/>
</dbReference>
<dbReference type="AlphaFoldDB" id="A0A8C6V096"/>
<keyword evidence="1" id="KW-0732">Signal</keyword>
<organism evidence="2 3">
    <name type="scientific">Neogobius melanostomus</name>
    <name type="common">round goby</name>
    <dbReference type="NCBI Taxonomy" id="47308"/>
    <lineage>
        <taxon>Eukaryota</taxon>
        <taxon>Metazoa</taxon>
        <taxon>Chordata</taxon>
        <taxon>Craniata</taxon>
        <taxon>Vertebrata</taxon>
        <taxon>Euteleostomi</taxon>
        <taxon>Actinopterygii</taxon>
        <taxon>Neopterygii</taxon>
        <taxon>Teleostei</taxon>
        <taxon>Neoteleostei</taxon>
        <taxon>Acanthomorphata</taxon>
        <taxon>Gobiaria</taxon>
        <taxon>Gobiiformes</taxon>
        <taxon>Gobioidei</taxon>
        <taxon>Gobiidae</taxon>
        <taxon>Benthophilinae</taxon>
        <taxon>Neogobiini</taxon>
        <taxon>Neogobius</taxon>
    </lineage>
</organism>
<dbReference type="GO" id="GO:0045202">
    <property type="term" value="C:synapse"/>
    <property type="evidence" value="ECO:0007669"/>
    <property type="project" value="GOC"/>
</dbReference>
<dbReference type="Proteomes" id="UP000694523">
    <property type="component" value="Unplaced"/>
</dbReference>
<evidence type="ECO:0000313" key="2">
    <source>
        <dbReference type="Ensembl" id="ENSNMLP00000043843.1"/>
    </source>
</evidence>
<proteinExistence type="predicted"/>
<sequence length="137" mass="15555">IMSVFYVFFTLVLFSVLNNRWVAMALPDGTNEQDGMGLMLNEKTISEPTFGFLMSRSTGLGNHISDDKGTPRINSLLDMRMKGRDTTGPSFSRAIALLTDRHSGQFPESIIKIDRRDTDLDMLRCMIGRVYRPCWEV</sequence>
<dbReference type="GO" id="GO:0007268">
    <property type="term" value="P:chemical synaptic transmission"/>
    <property type="evidence" value="ECO:0007669"/>
    <property type="project" value="InterPro"/>
</dbReference>
<evidence type="ECO:0000256" key="1">
    <source>
        <dbReference type="SAM" id="SignalP"/>
    </source>
</evidence>
<feature type="signal peptide" evidence="1">
    <location>
        <begin position="1"/>
        <end position="25"/>
    </location>
</feature>
<reference evidence="2" key="2">
    <citation type="submission" date="2025-09" db="UniProtKB">
        <authorList>
            <consortium name="Ensembl"/>
        </authorList>
    </citation>
    <scope>IDENTIFICATION</scope>
</reference>
<name>A0A8C6V096_9GOBI</name>
<dbReference type="Ensembl" id="ENSNMLT00000048673.1">
    <property type="protein sequence ID" value="ENSNMLP00000043843.1"/>
    <property type="gene ID" value="ENSNMLG00000026578.1"/>
</dbReference>
<dbReference type="GO" id="GO:0030354">
    <property type="term" value="F:melanin-concentrating hormone activity"/>
    <property type="evidence" value="ECO:0007669"/>
    <property type="project" value="InterPro"/>
</dbReference>